<dbReference type="AlphaFoldDB" id="A0A1H5PEX2"/>
<dbReference type="EMBL" id="FNTV01000002">
    <property type="protein sequence ID" value="SEF12439.1"/>
    <property type="molecule type" value="Genomic_DNA"/>
</dbReference>
<dbReference type="InterPro" id="IPR056509">
    <property type="entry name" value="Imm33-like"/>
</dbReference>
<dbReference type="RefSeq" id="WP_074713691.1">
    <property type="nucleotide sequence ID" value="NZ_FNTV01000002.1"/>
</dbReference>
<sequence>MNGISNQQLEVCRRVGAEPLASPVHLKVGISRNVEDGVAPINGLRHAPVGDTTGWYIWAGEDLSEDSDFFVSLHVSHLAKWCPQVIDYLALPPGSRFLLAPGYEDIWFDAAIVHD</sequence>
<reference evidence="2 3" key="1">
    <citation type="submission" date="2016-10" db="EMBL/GenBank/DDBJ databases">
        <authorList>
            <person name="de Groot N.N."/>
        </authorList>
    </citation>
    <scope>NUCLEOTIDE SEQUENCE [LARGE SCALE GENOMIC DNA]</scope>
    <source>
        <strain evidence="2 3">DSM 22274</strain>
    </source>
</reference>
<name>A0A1H5PEX2_9MICC</name>
<evidence type="ECO:0000259" key="1">
    <source>
        <dbReference type="Pfam" id="PF24719"/>
    </source>
</evidence>
<protein>
    <recommendedName>
        <fullName evidence="1">Imm33-like domain-containing protein</fullName>
    </recommendedName>
</protein>
<dbReference type="Pfam" id="PF24719">
    <property type="entry name" value="Imm33-like"/>
    <property type="match status" value="1"/>
</dbReference>
<evidence type="ECO:0000313" key="2">
    <source>
        <dbReference type="EMBL" id="SEF12439.1"/>
    </source>
</evidence>
<dbReference type="Proteomes" id="UP000182725">
    <property type="component" value="Unassembled WGS sequence"/>
</dbReference>
<proteinExistence type="predicted"/>
<feature type="domain" description="Imm33-like" evidence="1">
    <location>
        <begin position="7"/>
        <end position="109"/>
    </location>
</feature>
<accession>A0A1H5PEX2</accession>
<organism evidence="2 3">
    <name type="scientific">Arthrobacter alpinus</name>
    <dbReference type="NCBI Taxonomy" id="656366"/>
    <lineage>
        <taxon>Bacteria</taxon>
        <taxon>Bacillati</taxon>
        <taxon>Actinomycetota</taxon>
        <taxon>Actinomycetes</taxon>
        <taxon>Micrococcales</taxon>
        <taxon>Micrococcaceae</taxon>
        <taxon>Arthrobacter</taxon>
    </lineage>
</organism>
<evidence type="ECO:0000313" key="3">
    <source>
        <dbReference type="Proteomes" id="UP000182725"/>
    </source>
</evidence>
<gene>
    <name evidence="2" type="ORF">SAMN04489740_4242</name>
</gene>